<dbReference type="PANTHER" id="PTHR47743">
    <property type="entry name" value="KIAA1210 / KIAA1211 FAMILY MEMBER"/>
    <property type="match status" value="1"/>
</dbReference>
<dbReference type="EMBL" id="JANIIK010000113">
    <property type="protein sequence ID" value="KAJ3591922.1"/>
    <property type="molecule type" value="Genomic_DNA"/>
</dbReference>
<comment type="caution">
    <text evidence="3">The sequence shown here is derived from an EMBL/GenBank/DDBJ whole genome shotgun (WGS) entry which is preliminary data.</text>
</comment>
<organism evidence="3 4">
    <name type="scientific">Muraenolepis orangiensis</name>
    <name type="common">Patagonian moray cod</name>
    <dbReference type="NCBI Taxonomy" id="630683"/>
    <lineage>
        <taxon>Eukaryota</taxon>
        <taxon>Metazoa</taxon>
        <taxon>Chordata</taxon>
        <taxon>Craniata</taxon>
        <taxon>Vertebrata</taxon>
        <taxon>Euteleostomi</taxon>
        <taxon>Actinopterygii</taxon>
        <taxon>Neopterygii</taxon>
        <taxon>Teleostei</taxon>
        <taxon>Neoteleostei</taxon>
        <taxon>Acanthomorphata</taxon>
        <taxon>Zeiogadaria</taxon>
        <taxon>Gadariae</taxon>
        <taxon>Gadiformes</taxon>
        <taxon>Muraenolepidoidei</taxon>
        <taxon>Muraenolepididae</taxon>
        <taxon>Muraenolepis</taxon>
    </lineage>
</organism>
<evidence type="ECO:0000313" key="3">
    <source>
        <dbReference type="EMBL" id="KAJ3591922.1"/>
    </source>
</evidence>
<evidence type="ECO:0000256" key="1">
    <source>
        <dbReference type="SAM" id="MobiDB-lite"/>
    </source>
</evidence>
<dbReference type="Pfam" id="PF15262">
    <property type="entry name" value="DUF4592"/>
    <property type="match status" value="1"/>
</dbReference>
<dbReference type="PANTHER" id="PTHR47743:SF1">
    <property type="entry name" value="CRACD-LIKE PROTEIN"/>
    <property type="match status" value="1"/>
</dbReference>
<reference evidence="3" key="1">
    <citation type="submission" date="2022-07" db="EMBL/GenBank/DDBJ databases">
        <title>Chromosome-level genome of Muraenolepis orangiensis.</title>
        <authorList>
            <person name="Kim J."/>
        </authorList>
    </citation>
    <scope>NUCLEOTIDE SEQUENCE</scope>
    <source>
        <strain evidence="3">KU_S4_2022</strain>
        <tissue evidence="3">Muscle</tissue>
    </source>
</reference>
<sequence length="334" mass="36172">MESLAGEDSPEDIPGKKKSKLKILKSRLFKRAKKADDGSYNLSQSTSDITAGAGLGSEEDLTCSDVKLGSRSVSHDSIFVADEVLVDPEPARVLSQENIHSKIKALQEKLQQQKLHLGPTAMGLSIKRPDHLGRPPANFSRPAQVASCLDTSAARHRMSVKPRNQRASTKGRKLTLWLSRVFQVPLSKDGDVKDKGAFVPRRETIKKGEAAQPAKQAAITTGVVAGVEVSQMGTEESVDAEEDQGEQGTAAFGVKLRSTSLSLSPSSSLSVPRRRRRNRRRGSFPVREEDRLAGWGEGCLPVFLCCTFIDTRVVCIGQKSAILAGSCQKKVNGL</sequence>
<feature type="domain" description="DUF4592" evidence="2">
    <location>
        <begin position="133"/>
        <end position="170"/>
    </location>
</feature>
<feature type="compositionally biased region" description="Low complexity" evidence="1">
    <location>
        <begin position="262"/>
        <end position="271"/>
    </location>
</feature>
<accession>A0A9Q0DP97</accession>
<feature type="non-terminal residue" evidence="3">
    <location>
        <position position="1"/>
    </location>
</feature>
<evidence type="ECO:0000313" key="4">
    <source>
        <dbReference type="Proteomes" id="UP001148018"/>
    </source>
</evidence>
<dbReference type="InterPro" id="IPR026713">
    <property type="entry name" value="CRACD-like"/>
</dbReference>
<dbReference type="OrthoDB" id="9905722at2759"/>
<name>A0A9Q0DP97_9TELE</name>
<gene>
    <name evidence="3" type="ORF">NHX12_007052</name>
</gene>
<evidence type="ECO:0000259" key="2">
    <source>
        <dbReference type="Pfam" id="PF15262"/>
    </source>
</evidence>
<feature type="compositionally biased region" description="Basic residues" evidence="1">
    <location>
        <begin position="272"/>
        <end position="282"/>
    </location>
</feature>
<dbReference type="AlphaFoldDB" id="A0A9Q0DP97"/>
<keyword evidence="4" id="KW-1185">Reference proteome</keyword>
<feature type="compositionally biased region" description="Polar residues" evidence="1">
    <location>
        <begin position="40"/>
        <end position="49"/>
    </location>
</feature>
<proteinExistence type="predicted"/>
<feature type="region of interest" description="Disordered" evidence="1">
    <location>
        <begin position="262"/>
        <end position="282"/>
    </location>
</feature>
<feature type="region of interest" description="Disordered" evidence="1">
    <location>
        <begin position="33"/>
        <end position="57"/>
    </location>
</feature>
<protein>
    <recommendedName>
        <fullName evidence="2">DUF4592 domain-containing protein</fullName>
    </recommendedName>
</protein>
<dbReference type="InterPro" id="IPR028030">
    <property type="entry name" value="DUF4592"/>
</dbReference>
<dbReference type="Proteomes" id="UP001148018">
    <property type="component" value="Unassembled WGS sequence"/>
</dbReference>